<dbReference type="RefSeq" id="WP_345582266.1">
    <property type="nucleotide sequence ID" value="NZ_BAABLV010000031.1"/>
</dbReference>
<gene>
    <name evidence="3" type="ORF">GCM10025789_19270</name>
</gene>
<name>A0ABP9FG77_9ACTN</name>
<evidence type="ECO:0000313" key="4">
    <source>
        <dbReference type="Proteomes" id="UP001501521"/>
    </source>
</evidence>
<comment type="caution">
    <text evidence="3">The sequence shown here is derived from an EMBL/GenBank/DDBJ whole genome shotgun (WGS) entry which is preliminary data.</text>
</comment>
<accession>A0ABP9FG77</accession>
<dbReference type="InterPro" id="IPR011330">
    <property type="entry name" value="Glyco_hydro/deAcase_b/a-brl"/>
</dbReference>
<organism evidence="3 4">
    <name type="scientific">Tessaracoccus lubricantis</name>
    <dbReference type="NCBI Taxonomy" id="545543"/>
    <lineage>
        <taxon>Bacteria</taxon>
        <taxon>Bacillati</taxon>
        <taxon>Actinomycetota</taxon>
        <taxon>Actinomycetes</taxon>
        <taxon>Propionibacteriales</taxon>
        <taxon>Propionibacteriaceae</taxon>
        <taxon>Tessaracoccus</taxon>
    </lineage>
</organism>
<dbReference type="SUPFAM" id="SSF88713">
    <property type="entry name" value="Glycoside hydrolase/deacetylase"/>
    <property type="match status" value="1"/>
</dbReference>
<evidence type="ECO:0000313" key="3">
    <source>
        <dbReference type="EMBL" id="GAA4900842.1"/>
    </source>
</evidence>
<keyword evidence="4" id="KW-1185">Reference proteome</keyword>
<dbReference type="Proteomes" id="UP001501521">
    <property type="component" value="Unassembled WGS sequence"/>
</dbReference>
<dbReference type="PANTHER" id="PTHR10587">
    <property type="entry name" value="GLYCOSYL TRANSFERASE-RELATED"/>
    <property type="match status" value="1"/>
</dbReference>
<feature type="domain" description="NodB homology" evidence="2">
    <location>
        <begin position="169"/>
        <end position="283"/>
    </location>
</feature>
<sequence>MRHIKQWFMAALTLSLVAAGWVAAPPAHAVDVYTTPGEHISAGREWRTWCEPYSQTARCTSQLKVAGVWTFNNLTYLPSPRSLWVGNPLATPGQHQINGRLWRTECETAATGRNGCRAYIWDGTKFVFNNIVQFGALRSDLATLYWYRPPADQAPSVPAPSYYNINRGPNPTDRVTLTFDDCPVSLSAFKTTVNAATDLGIALVLFPTGNCITAGRFDAAYARSKGHYVFNHSISHPDLTSLPYSEVVRELGAPGVVTTYGRPPGGQYDTDTVKRAYAAVGMRIWLWNLDTFDYRGRTSQELITRVVTYARPGDSVLMHMKWNAFNGPTLKAMRDGLKARGIGVCVNRGPVSAKPAGLSC</sequence>
<evidence type="ECO:0000259" key="2">
    <source>
        <dbReference type="Pfam" id="PF01522"/>
    </source>
</evidence>
<feature type="signal peptide" evidence="1">
    <location>
        <begin position="1"/>
        <end position="29"/>
    </location>
</feature>
<reference evidence="4" key="1">
    <citation type="journal article" date="2019" name="Int. J. Syst. Evol. Microbiol.">
        <title>The Global Catalogue of Microorganisms (GCM) 10K type strain sequencing project: providing services to taxonomists for standard genome sequencing and annotation.</title>
        <authorList>
            <consortium name="The Broad Institute Genomics Platform"/>
            <consortium name="The Broad Institute Genome Sequencing Center for Infectious Disease"/>
            <person name="Wu L."/>
            <person name="Ma J."/>
        </authorList>
    </citation>
    <scope>NUCLEOTIDE SEQUENCE [LARGE SCALE GENOMIC DNA]</scope>
    <source>
        <strain evidence="4">JCM 19125</strain>
    </source>
</reference>
<evidence type="ECO:0000256" key="1">
    <source>
        <dbReference type="SAM" id="SignalP"/>
    </source>
</evidence>
<proteinExistence type="predicted"/>
<dbReference type="Pfam" id="PF01522">
    <property type="entry name" value="Polysacc_deac_1"/>
    <property type="match status" value="1"/>
</dbReference>
<feature type="chain" id="PRO_5045667445" description="NodB homology domain-containing protein" evidence="1">
    <location>
        <begin position="30"/>
        <end position="360"/>
    </location>
</feature>
<dbReference type="Gene3D" id="3.20.20.370">
    <property type="entry name" value="Glycoside hydrolase/deacetylase"/>
    <property type="match status" value="1"/>
</dbReference>
<dbReference type="InterPro" id="IPR050248">
    <property type="entry name" value="Polysacc_deacetylase_ArnD"/>
</dbReference>
<dbReference type="CDD" id="cd10917">
    <property type="entry name" value="CE4_NodB_like_6s_7s"/>
    <property type="match status" value="1"/>
</dbReference>
<keyword evidence="1" id="KW-0732">Signal</keyword>
<dbReference type="EMBL" id="BAABLV010000031">
    <property type="protein sequence ID" value="GAA4900842.1"/>
    <property type="molecule type" value="Genomic_DNA"/>
</dbReference>
<protein>
    <recommendedName>
        <fullName evidence="2">NodB homology domain-containing protein</fullName>
    </recommendedName>
</protein>
<dbReference type="InterPro" id="IPR002509">
    <property type="entry name" value="NODB_dom"/>
</dbReference>